<evidence type="ECO:0000313" key="6">
    <source>
        <dbReference type="Ensembl" id="ENSSSCP00040027020.1"/>
    </source>
</evidence>
<comment type="similarity">
    <text evidence="1">Belongs to the transposase 22 family.</text>
</comment>
<dbReference type="Gene3D" id="3.30.250.20">
    <property type="entry name" value="L1 transposable element, C-terminal domain"/>
    <property type="match status" value="1"/>
</dbReference>
<dbReference type="InterPro" id="IPR004244">
    <property type="entry name" value="Transposase_22"/>
</dbReference>
<dbReference type="AlphaFoldDB" id="A0A8D1KDA3"/>
<feature type="domain" description="L1 transposable element dsRBD-like" evidence="5">
    <location>
        <begin position="231"/>
        <end position="293"/>
    </location>
</feature>
<dbReference type="Ensembl" id="ENSSSCT00040063982.1">
    <property type="protein sequence ID" value="ENSSSCP00040027020.1"/>
    <property type="gene ID" value="ENSSSCG00040047542.1"/>
</dbReference>
<protein>
    <recommendedName>
        <fullName evidence="8">L1 transposable element RRM domain-containing protein</fullName>
    </recommendedName>
</protein>
<dbReference type="PANTHER" id="PTHR11505">
    <property type="entry name" value="L1 TRANSPOSABLE ELEMENT-RELATED"/>
    <property type="match status" value="1"/>
</dbReference>
<dbReference type="Pfam" id="PF17490">
    <property type="entry name" value="Tnp_22_dsRBD"/>
    <property type="match status" value="1"/>
</dbReference>
<feature type="coiled-coil region" evidence="2">
    <location>
        <begin position="39"/>
        <end position="115"/>
    </location>
</feature>
<organism evidence="6 7">
    <name type="scientific">Sus scrofa</name>
    <name type="common">Pig</name>
    <dbReference type="NCBI Taxonomy" id="9823"/>
    <lineage>
        <taxon>Eukaryota</taxon>
        <taxon>Metazoa</taxon>
        <taxon>Chordata</taxon>
        <taxon>Craniata</taxon>
        <taxon>Vertebrata</taxon>
        <taxon>Euteleostomi</taxon>
        <taxon>Mammalia</taxon>
        <taxon>Eutheria</taxon>
        <taxon>Laurasiatheria</taxon>
        <taxon>Artiodactyla</taxon>
        <taxon>Suina</taxon>
        <taxon>Suidae</taxon>
        <taxon>Sus</taxon>
    </lineage>
</organism>
<evidence type="ECO:0000259" key="4">
    <source>
        <dbReference type="Pfam" id="PF02994"/>
    </source>
</evidence>
<dbReference type="InterPro" id="IPR043636">
    <property type="entry name" value="L1_RRM_dom"/>
</dbReference>
<feature type="domain" description="L1 transposable element RRM" evidence="4">
    <location>
        <begin position="133"/>
        <end position="227"/>
    </location>
</feature>
<keyword evidence="2" id="KW-0175">Coiled coil</keyword>
<dbReference type="InterPro" id="IPR035300">
    <property type="entry name" value="L1_dsRBD"/>
</dbReference>
<dbReference type="Gene3D" id="1.20.5.390">
    <property type="entry name" value="L1 transposable element, trimerization domain"/>
    <property type="match status" value="1"/>
</dbReference>
<proteinExistence type="inferred from homology"/>
<dbReference type="Pfam" id="PF02994">
    <property type="entry name" value="Transposase_22"/>
    <property type="match status" value="1"/>
</dbReference>
<feature type="compositionally biased region" description="Polar residues" evidence="3">
    <location>
        <begin position="9"/>
        <end position="20"/>
    </location>
</feature>
<dbReference type="FunFam" id="3.30.70.1820:FF:000002">
    <property type="entry name" value="LINE-1 retrotransposable element ORF1 protein"/>
    <property type="match status" value="1"/>
</dbReference>
<sequence>MKKLRNHSQFKQQENSSKAVNNETDLCSLTDFEFKREIVKILKELREDMRSNADSLKKELENIRRSQEKLDDSFAEIQTELKAIKTRMNNAKERISNMEDRIMEITQSGQQTENQMKKRESNIRDLWDNIEQANVPIIGIPEGKEKERGIENIFEEIMAKNFPNLKDTDIKTQEAQRAPNKLNANRPTPKHITIKMAKVKDKERILKAAREKQSVNYEGTPIRLSADFSTETLQTRREWQDIFKVLKGKNLQPRILYPARISFKIEGEIKNFSNKQKLKEYSNTKPILKEILKGLL</sequence>
<evidence type="ECO:0000256" key="1">
    <source>
        <dbReference type="ARBA" id="ARBA00061640"/>
    </source>
</evidence>
<evidence type="ECO:0000256" key="2">
    <source>
        <dbReference type="SAM" id="Coils"/>
    </source>
</evidence>
<dbReference type="Proteomes" id="UP000694722">
    <property type="component" value="Unplaced"/>
</dbReference>
<evidence type="ECO:0000256" key="3">
    <source>
        <dbReference type="SAM" id="MobiDB-lite"/>
    </source>
</evidence>
<evidence type="ECO:0000313" key="7">
    <source>
        <dbReference type="Proteomes" id="UP000694722"/>
    </source>
</evidence>
<evidence type="ECO:0000259" key="5">
    <source>
        <dbReference type="Pfam" id="PF17490"/>
    </source>
</evidence>
<dbReference type="InterPro" id="IPR042566">
    <property type="entry name" value="L1_C"/>
</dbReference>
<dbReference type="Gene3D" id="3.30.70.1820">
    <property type="entry name" value="L1 transposable element, RRM domain"/>
    <property type="match status" value="1"/>
</dbReference>
<evidence type="ECO:0008006" key="8">
    <source>
        <dbReference type="Google" id="ProtNLM"/>
    </source>
</evidence>
<reference evidence="6" key="1">
    <citation type="submission" date="2025-08" db="UniProtKB">
        <authorList>
            <consortium name="Ensembl"/>
        </authorList>
    </citation>
    <scope>IDENTIFICATION</scope>
</reference>
<name>A0A8D1KDA3_PIG</name>
<feature type="region of interest" description="Disordered" evidence="3">
    <location>
        <begin position="1"/>
        <end position="20"/>
    </location>
</feature>
<accession>A0A8D1KDA3</accession>